<evidence type="ECO:0000313" key="1">
    <source>
        <dbReference type="EMBL" id="MDT0112590.1"/>
    </source>
</evidence>
<name>A0ABU2IIU6_9LIST</name>
<evidence type="ECO:0008006" key="3">
    <source>
        <dbReference type="Google" id="ProtNLM"/>
    </source>
</evidence>
<organism evidence="1 2">
    <name type="scientific">Listeria cossartiae subsp. cayugensis</name>
    <dbReference type="NCBI Taxonomy" id="2713505"/>
    <lineage>
        <taxon>Bacteria</taxon>
        <taxon>Bacillati</taxon>
        <taxon>Bacillota</taxon>
        <taxon>Bacilli</taxon>
        <taxon>Bacillales</taxon>
        <taxon>Listeriaceae</taxon>
        <taxon>Listeria</taxon>
        <taxon>Listeria cossartiae</taxon>
    </lineage>
</organism>
<keyword evidence="2" id="KW-1185">Reference proteome</keyword>
<proteinExistence type="predicted"/>
<sequence length="173" mass="20401">MTKYYRIEKGSKPYDYLDKLFNQETGAFLSEVTKLIGFEANGHIGINREKLVIKKSTLEEFKPEWVTKFKRYNGEWMTPKVALKELISSYAELRKKYNMDYAFMYFCINNRLLGGVKVIYDFNSSGFAYLESNRDVENNDFAEVSEVEYLERKAELLAFEIEQKKNIEQDAIE</sequence>
<evidence type="ECO:0000313" key="2">
    <source>
        <dbReference type="Proteomes" id="UP001252688"/>
    </source>
</evidence>
<protein>
    <recommendedName>
        <fullName evidence="3">Restriction endonuclease</fullName>
    </recommendedName>
</protein>
<dbReference type="Proteomes" id="UP001252688">
    <property type="component" value="Unassembled WGS sequence"/>
</dbReference>
<reference evidence="1 2" key="1">
    <citation type="submission" date="2023-05" db="EMBL/GenBank/DDBJ databases">
        <title>A Combination of Whole Genome Sequencing and Metagenomics Reveals Diversity of Listeria spp. in Soil Collected from the Nantahala National Forest.</title>
        <authorList>
            <person name="Wang J."/>
            <person name="Schamp C.N."/>
            <person name="Hudson L.K."/>
            <person name="Chaggar H.K."/>
            <person name="Bryan D.W."/>
            <person name="Radosevich M."/>
            <person name="Denes T.G."/>
        </authorList>
    </citation>
    <scope>NUCLEOTIDE SEQUENCE [LARGE SCALE GENOMIC DNA]</scope>
    <source>
        <strain evidence="1 2">UTK S2-0002</strain>
    </source>
</reference>
<dbReference type="EMBL" id="JASBAM010000001">
    <property type="protein sequence ID" value="MDT0112590.1"/>
    <property type="molecule type" value="Genomic_DNA"/>
</dbReference>
<dbReference type="RefSeq" id="WP_311177979.1">
    <property type="nucleotide sequence ID" value="NZ_JASAZZ010000001.1"/>
</dbReference>
<gene>
    <name evidence="1" type="ORF">QJV37_00440</name>
</gene>
<accession>A0ABU2IIU6</accession>
<comment type="caution">
    <text evidence="1">The sequence shown here is derived from an EMBL/GenBank/DDBJ whole genome shotgun (WGS) entry which is preliminary data.</text>
</comment>